<comment type="caution">
    <text evidence="12">The sequence shown here is derived from an EMBL/GenBank/DDBJ whole genome shotgun (WGS) entry which is preliminary data.</text>
</comment>
<feature type="transmembrane region" description="Helical" evidence="10">
    <location>
        <begin position="380"/>
        <end position="397"/>
    </location>
</feature>
<evidence type="ECO:0000313" key="13">
    <source>
        <dbReference type="Proteomes" id="UP000306102"/>
    </source>
</evidence>
<accession>A0A4S4EJB8</accession>
<sequence>MTRGFNLSIYVWTQTYHGFVFNLKSYHHNFAMNTNHSIMVWSNPFCLVDHSFSKVVPKGLPRLLIFIPVICLFFALPLSLYSMHLGGICSFFIAWLTNFKLLSLAFGKGPLSEPSLSLPKFLAIGCFPIKIQQNPPPKTTQTDPNKEKPSPNKPLNQETPSPQKTQKGHKSLGNYAIKIALVAMFVHIEQAEYVHRKLMLVMYCLHIYFMLELMLAAVAAVARATLNLELEPQFNDPYLSTSLQDFWGRRWNIMVSRTLHPTVYDPVRRISTRIVGRKWAPLPAVFSTFVVSALMHELIFYYLGRNRPTWEMTWFFVLHGACMVIEITVKKAMTGRCQLPPVVTRPLTLGFVMVTGYWLFFPEFFRIKADVRAFEEYALVGAYLTDVVGGAANLRLLNATRA</sequence>
<dbReference type="PIRSF" id="PIRSF037006">
    <property type="entry name" value="Wax_synthase"/>
    <property type="match status" value="1"/>
</dbReference>
<dbReference type="Proteomes" id="UP000306102">
    <property type="component" value="Unassembled WGS sequence"/>
</dbReference>
<evidence type="ECO:0000256" key="8">
    <source>
        <dbReference type="ARBA" id="ARBA00023315"/>
    </source>
</evidence>
<feature type="transmembrane region" description="Helical" evidence="10">
    <location>
        <begin position="279"/>
        <end position="300"/>
    </location>
</feature>
<evidence type="ECO:0000256" key="2">
    <source>
        <dbReference type="ARBA" id="ARBA00007282"/>
    </source>
</evidence>
<evidence type="ECO:0000259" key="11">
    <source>
        <dbReference type="Pfam" id="PF13813"/>
    </source>
</evidence>
<dbReference type="GO" id="GO:0016020">
    <property type="term" value="C:membrane"/>
    <property type="evidence" value="ECO:0007669"/>
    <property type="project" value="UniProtKB-SubCell"/>
</dbReference>
<evidence type="ECO:0000256" key="10">
    <source>
        <dbReference type="SAM" id="Phobius"/>
    </source>
</evidence>
<dbReference type="InterPro" id="IPR032805">
    <property type="entry name" value="Wax_synthase_dom"/>
</dbReference>
<dbReference type="AlphaFoldDB" id="A0A4S4EJB8"/>
<keyword evidence="13" id="KW-1185">Reference proteome</keyword>
<dbReference type="InterPro" id="IPR044851">
    <property type="entry name" value="Wax_synthase"/>
</dbReference>
<evidence type="ECO:0000256" key="9">
    <source>
        <dbReference type="SAM" id="MobiDB-lite"/>
    </source>
</evidence>
<keyword evidence="4 10" id="KW-0812">Transmembrane</keyword>
<feature type="transmembrane region" description="Helical" evidence="10">
    <location>
        <begin position="200"/>
        <end position="222"/>
    </location>
</feature>
<comment type="similarity">
    <text evidence="2">Belongs to the wax synthase family.</text>
</comment>
<keyword evidence="3" id="KW-0808">Transferase</keyword>
<evidence type="ECO:0000256" key="7">
    <source>
        <dbReference type="ARBA" id="ARBA00023136"/>
    </source>
</evidence>
<evidence type="ECO:0000256" key="3">
    <source>
        <dbReference type="ARBA" id="ARBA00022679"/>
    </source>
</evidence>
<evidence type="ECO:0000313" key="12">
    <source>
        <dbReference type="EMBL" id="THG16649.1"/>
    </source>
</evidence>
<keyword evidence="5 10" id="KW-1133">Transmembrane helix</keyword>
<keyword evidence="7 10" id="KW-0472">Membrane</keyword>
<dbReference type="PANTHER" id="PTHR31595:SF38">
    <property type="entry name" value="MBOAT (MEMBRANE BOUND O-ACYL TRANSFERASE) FAMILY PROTEIN"/>
    <property type="match status" value="1"/>
</dbReference>
<dbReference type="GO" id="GO:0006629">
    <property type="term" value="P:lipid metabolic process"/>
    <property type="evidence" value="ECO:0007669"/>
    <property type="project" value="UniProtKB-KW"/>
</dbReference>
<name>A0A4S4EJB8_CAMSN</name>
<dbReference type="STRING" id="542762.A0A4S4EJB8"/>
<keyword evidence="8" id="KW-0012">Acyltransferase</keyword>
<evidence type="ECO:0000256" key="4">
    <source>
        <dbReference type="ARBA" id="ARBA00022692"/>
    </source>
</evidence>
<feature type="domain" description="Wax synthase" evidence="11">
    <location>
        <begin position="231"/>
        <end position="317"/>
    </location>
</feature>
<feature type="region of interest" description="Disordered" evidence="9">
    <location>
        <begin position="132"/>
        <end position="169"/>
    </location>
</feature>
<reference evidence="12 13" key="1">
    <citation type="journal article" date="2018" name="Proc. Natl. Acad. Sci. U.S.A.">
        <title>Draft genome sequence of Camellia sinensis var. sinensis provides insights into the evolution of the tea genome and tea quality.</title>
        <authorList>
            <person name="Wei C."/>
            <person name="Yang H."/>
            <person name="Wang S."/>
            <person name="Zhao J."/>
            <person name="Liu C."/>
            <person name="Gao L."/>
            <person name="Xia E."/>
            <person name="Lu Y."/>
            <person name="Tai Y."/>
            <person name="She G."/>
            <person name="Sun J."/>
            <person name="Cao H."/>
            <person name="Tong W."/>
            <person name="Gao Q."/>
            <person name="Li Y."/>
            <person name="Deng W."/>
            <person name="Jiang X."/>
            <person name="Wang W."/>
            <person name="Chen Q."/>
            <person name="Zhang S."/>
            <person name="Li H."/>
            <person name="Wu J."/>
            <person name="Wang P."/>
            <person name="Li P."/>
            <person name="Shi C."/>
            <person name="Zheng F."/>
            <person name="Jian J."/>
            <person name="Huang B."/>
            <person name="Shan D."/>
            <person name="Shi M."/>
            <person name="Fang C."/>
            <person name="Yue Y."/>
            <person name="Li F."/>
            <person name="Li D."/>
            <person name="Wei S."/>
            <person name="Han B."/>
            <person name="Jiang C."/>
            <person name="Yin Y."/>
            <person name="Xia T."/>
            <person name="Zhang Z."/>
            <person name="Bennetzen J.L."/>
            <person name="Zhao S."/>
            <person name="Wan X."/>
        </authorList>
    </citation>
    <scope>NUCLEOTIDE SEQUENCE [LARGE SCALE GENOMIC DNA]</scope>
    <source>
        <strain evidence="13">cv. Shuchazao</strain>
        <tissue evidence="12">Leaf</tissue>
    </source>
</reference>
<feature type="compositionally biased region" description="Polar residues" evidence="9">
    <location>
        <begin position="153"/>
        <end position="165"/>
    </location>
</feature>
<dbReference type="EMBL" id="SDRB02003953">
    <property type="protein sequence ID" value="THG16649.1"/>
    <property type="molecule type" value="Genomic_DNA"/>
</dbReference>
<gene>
    <name evidence="12" type="ORF">TEA_007474</name>
</gene>
<evidence type="ECO:0000256" key="6">
    <source>
        <dbReference type="ARBA" id="ARBA00023098"/>
    </source>
</evidence>
<feature type="transmembrane region" description="Helical" evidence="10">
    <location>
        <begin position="172"/>
        <end position="188"/>
    </location>
</feature>
<dbReference type="Pfam" id="PF13813">
    <property type="entry name" value="MBOAT_2"/>
    <property type="match status" value="1"/>
</dbReference>
<evidence type="ECO:0000256" key="1">
    <source>
        <dbReference type="ARBA" id="ARBA00004141"/>
    </source>
</evidence>
<keyword evidence="6" id="KW-0443">Lipid metabolism</keyword>
<organism evidence="12 13">
    <name type="scientific">Camellia sinensis var. sinensis</name>
    <name type="common">China tea</name>
    <dbReference type="NCBI Taxonomy" id="542762"/>
    <lineage>
        <taxon>Eukaryota</taxon>
        <taxon>Viridiplantae</taxon>
        <taxon>Streptophyta</taxon>
        <taxon>Embryophyta</taxon>
        <taxon>Tracheophyta</taxon>
        <taxon>Spermatophyta</taxon>
        <taxon>Magnoliopsida</taxon>
        <taxon>eudicotyledons</taxon>
        <taxon>Gunneridae</taxon>
        <taxon>Pentapetalae</taxon>
        <taxon>asterids</taxon>
        <taxon>Ericales</taxon>
        <taxon>Theaceae</taxon>
        <taxon>Camellia</taxon>
    </lineage>
</organism>
<dbReference type="GO" id="GO:0008374">
    <property type="term" value="F:O-acyltransferase activity"/>
    <property type="evidence" value="ECO:0007669"/>
    <property type="project" value="InterPro"/>
</dbReference>
<protein>
    <recommendedName>
        <fullName evidence="11">Wax synthase domain-containing protein</fullName>
    </recommendedName>
</protein>
<proteinExistence type="inferred from homology"/>
<comment type="subcellular location">
    <subcellularLocation>
        <location evidence="1">Membrane</location>
        <topology evidence="1">Multi-pass membrane protein</topology>
    </subcellularLocation>
</comment>
<feature type="transmembrane region" description="Helical" evidence="10">
    <location>
        <begin position="312"/>
        <end position="330"/>
    </location>
</feature>
<dbReference type="InterPro" id="IPR017088">
    <property type="entry name" value="Wax_synthase_Magnoliopsida"/>
</dbReference>
<feature type="transmembrane region" description="Helical" evidence="10">
    <location>
        <begin position="342"/>
        <end position="360"/>
    </location>
</feature>
<feature type="transmembrane region" description="Helical" evidence="10">
    <location>
        <begin position="60"/>
        <end position="79"/>
    </location>
</feature>
<evidence type="ECO:0000256" key="5">
    <source>
        <dbReference type="ARBA" id="ARBA00022989"/>
    </source>
</evidence>
<dbReference type="PANTHER" id="PTHR31595">
    <property type="entry name" value="LONG-CHAIN-ALCOHOL O-FATTY-ACYLTRANSFERASE 3-RELATED"/>
    <property type="match status" value="1"/>
</dbReference>